<dbReference type="InterPro" id="IPR035906">
    <property type="entry name" value="MetI-like_sf"/>
</dbReference>
<feature type="transmembrane region" description="Helical" evidence="7">
    <location>
        <begin position="72"/>
        <end position="96"/>
    </location>
</feature>
<evidence type="ECO:0000256" key="5">
    <source>
        <dbReference type="ARBA" id="ARBA00022989"/>
    </source>
</evidence>
<evidence type="ECO:0000313" key="8">
    <source>
        <dbReference type="EMBL" id="MCG7978376.1"/>
    </source>
</evidence>
<dbReference type="Gene3D" id="1.10.3720.10">
    <property type="entry name" value="MetI-like"/>
    <property type="match status" value="1"/>
</dbReference>
<comment type="caution">
    <text evidence="8">The sequence shown here is derived from an EMBL/GenBank/DDBJ whole genome shotgun (WGS) entry which is preliminary data.</text>
</comment>
<name>A0A9E4NJG1_9GAMM</name>
<keyword evidence="4 7" id="KW-0812">Transmembrane</keyword>
<dbReference type="GO" id="GO:0005886">
    <property type="term" value="C:plasma membrane"/>
    <property type="evidence" value="ECO:0007669"/>
    <property type="project" value="UniProtKB-SubCell"/>
</dbReference>
<evidence type="ECO:0000256" key="3">
    <source>
        <dbReference type="ARBA" id="ARBA00022475"/>
    </source>
</evidence>
<keyword evidence="2 7" id="KW-0813">Transport</keyword>
<evidence type="ECO:0000313" key="9">
    <source>
        <dbReference type="Proteomes" id="UP000886674"/>
    </source>
</evidence>
<dbReference type="Pfam" id="PF00528">
    <property type="entry name" value="BPD_transp_1"/>
    <property type="match status" value="1"/>
</dbReference>
<keyword evidence="3" id="KW-1003">Cell membrane</keyword>
<feature type="transmembrane region" description="Helical" evidence="7">
    <location>
        <begin position="183"/>
        <end position="208"/>
    </location>
</feature>
<feature type="transmembrane region" description="Helical" evidence="7">
    <location>
        <begin position="108"/>
        <end position="129"/>
    </location>
</feature>
<dbReference type="SUPFAM" id="SSF161098">
    <property type="entry name" value="MetI-like"/>
    <property type="match status" value="1"/>
</dbReference>
<proteinExistence type="inferred from homology"/>
<organism evidence="8 9">
    <name type="scientific">Candidatus Thiodiazotropha taylori</name>
    <dbReference type="NCBI Taxonomy" id="2792791"/>
    <lineage>
        <taxon>Bacteria</taxon>
        <taxon>Pseudomonadati</taxon>
        <taxon>Pseudomonadota</taxon>
        <taxon>Gammaproteobacteria</taxon>
        <taxon>Chromatiales</taxon>
        <taxon>Sedimenticolaceae</taxon>
        <taxon>Candidatus Thiodiazotropha</taxon>
    </lineage>
</organism>
<keyword evidence="5 7" id="KW-1133">Transmembrane helix</keyword>
<feature type="transmembrane region" description="Helical" evidence="7">
    <location>
        <begin position="12"/>
        <end position="31"/>
    </location>
</feature>
<dbReference type="CDD" id="cd06261">
    <property type="entry name" value="TM_PBP2"/>
    <property type="match status" value="1"/>
</dbReference>
<dbReference type="Proteomes" id="UP000886674">
    <property type="component" value="Unassembled WGS sequence"/>
</dbReference>
<feature type="transmembrane region" description="Helical" evidence="7">
    <location>
        <begin position="244"/>
        <end position="267"/>
    </location>
</feature>
<keyword evidence="6 7" id="KW-0472">Membrane</keyword>
<comment type="subcellular location">
    <subcellularLocation>
        <location evidence="1 7">Cell membrane</location>
        <topology evidence="1 7">Multi-pass membrane protein</topology>
    </subcellularLocation>
</comment>
<accession>A0A9E4NJG1</accession>
<dbReference type="GO" id="GO:0055085">
    <property type="term" value="P:transmembrane transport"/>
    <property type="evidence" value="ECO:0007669"/>
    <property type="project" value="InterPro"/>
</dbReference>
<sequence length="277" mass="30766">MRATRLSVLLSYLLLGGMAALFIVPLLMMFVGSLKPDQSILVEGGSLAAFLPGEVSLQNYADVFRRSDFLRYFFNSLFITGCIVSSGLLVNSMAAYAFARLQWRGRDLLFNLVLALMILPFEAIAIPLFYGASMLGLRDSFSIQIVPFIANAFAIYLFYSFFIGMPKELEEAARLDGASTLRIFFSIIMPNAKPVFASVAILTFLTWWGSYLWPMMVTIGPSVRPLPVAIASFFTLPPLNWGDILAFGVMMVLPVLLLFIIFQRWFVRGVASSAIKG</sequence>
<dbReference type="EMBL" id="JAEPCR010000043">
    <property type="protein sequence ID" value="MCG7978376.1"/>
    <property type="molecule type" value="Genomic_DNA"/>
</dbReference>
<reference evidence="8" key="1">
    <citation type="journal article" date="2021" name="Proc. Natl. Acad. Sci. U.S.A.">
        <title>Global biogeography of chemosynthetic symbionts reveals both localized and globally distributed symbiont groups. .</title>
        <authorList>
            <person name="Osvatic J.T."/>
            <person name="Wilkins L.G.E."/>
            <person name="Leibrecht L."/>
            <person name="Leray M."/>
            <person name="Zauner S."/>
            <person name="Polzin J."/>
            <person name="Camacho Y."/>
            <person name="Gros O."/>
            <person name="van Gils J.A."/>
            <person name="Eisen J.A."/>
            <person name="Petersen J.M."/>
            <person name="Yuen B."/>
        </authorList>
    </citation>
    <scope>NUCLEOTIDE SEQUENCE</scope>
    <source>
        <strain evidence="8">MAGclacostrist055</strain>
    </source>
</reference>
<gene>
    <name evidence="8" type="ORF">JAY77_09565</name>
</gene>
<evidence type="ECO:0000256" key="2">
    <source>
        <dbReference type="ARBA" id="ARBA00022448"/>
    </source>
</evidence>
<dbReference type="InterPro" id="IPR000515">
    <property type="entry name" value="MetI-like"/>
</dbReference>
<feature type="transmembrane region" description="Helical" evidence="7">
    <location>
        <begin position="141"/>
        <end position="162"/>
    </location>
</feature>
<evidence type="ECO:0000256" key="4">
    <source>
        <dbReference type="ARBA" id="ARBA00022692"/>
    </source>
</evidence>
<evidence type="ECO:0000256" key="7">
    <source>
        <dbReference type="RuleBase" id="RU363032"/>
    </source>
</evidence>
<dbReference type="AlphaFoldDB" id="A0A9E4NJG1"/>
<dbReference type="PROSITE" id="PS50928">
    <property type="entry name" value="ABC_TM1"/>
    <property type="match status" value="1"/>
</dbReference>
<dbReference type="PANTHER" id="PTHR43744:SF12">
    <property type="entry name" value="ABC TRANSPORTER PERMEASE PROTEIN MG189-RELATED"/>
    <property type="match status" value="1"/>
</dbReference>
<protein>
    <submittedName>
        <fullName evidence="8">Carbohydrate ABC transporter permease</fullName>
    </submittedName>
</protein>
<comment type="similarity">
    <text evidence="7">Belongs to the binding-protein-dependent transport system permease family.</text>
</comment>
<dbReference type="PANTHER" id="PTHR43744">
    <property type="entry name" value="ABC TRANSPORTER PERMEASE PROTEIN MG189-RELATED-RELATED"/>
    <property type="match status" value="1"/>
</dbReference>
<evidence type="ECO:0000256" key="6">
    <source>
        <dbReference type="ARBA" id="ARBA00023136"/>
    </source>
</evidence>
<evidence type="ECO:0000256" key="1">
    <source>
        <dbReference type="ARBA" id="ARBA00004651"/>
    </source>
</evidence>